<evidence type="ECO:0000256" key="2">
    <source>
        <dbReference type="ARBA" id="ARBA00022771"/>
    </source>
</evidence>
<keyword evidence="3" id="KW-0862">Zinc</keyword>
<dbReference type="PROSITE" id="PS50966">
    <property type="entry name" value="ZF_SWIM"/>
    <property type="match status" value="1"/>
</dbReference>
<accession>A0AAQ3U077</accession>
<gene>
    <name evidence="7" type="ORF">U9M48_029818</name>
</gene>
<dbReference type="Proteomes" id="UP001341281">
    <property type="component" value="Chromosome 06"/>
</dbReference>
<dbReference type="SMART" id="SM00575">
    <property type="entry name" value="ZnF_PMZ"/>
    <property type="match status" value="1"/>
</dbReference>
<evidence type="ECO:0000259" key="6">
    <source>
        <dbReference type="PROSITE" id="PS50966"/>
    </source>
</evidence>
<feature type="region of interest" description="Disordered" evidence="5">
    <location>
        <begin position="346"/>
        <end position="369"/>
    </location>
</feature>
<dbReference type="EMBL" id="CP144750">
    <property type="protein sequence ID" value="WVZ82564.1"/>
    <property type="molecule type" value="Genomic_DNA"/>
</dbReference>
<evidence type="ECO:0000313" key="7">
    <source>
        <dbReference type="EMBL" id="WVZ82564.1"/>
    </source>
</evidence>
<dbReference type="AlphaFoldDB" id="A0AAQ3U077"/>
<proteinExistence type="predicted"/>
<evidence type="ECO:0000256" key="5">
    <source>
        <dbReference type="SAM" id="MobiDB-lite"/>
    </source>
</evidence>
<keyword evidence="8" id="KW-1185">Reference proteome</keyword>
<dbReference type="PANTHER" id="PTHR31973">
    <property type="entry name" value="POLYPROTEIN, PUTATIVE-RELATED"/>
    <property type="match status" value="1"/>
</dbReference>
<evidence type="ECO:0000256" key="1">
    <source>
        <dbReference type="ARBA" id="ARBA00022723"/>
    </source>
</evidence>
<reference evidence="7 8" key="1">
    <citation type="submission" date="2024-02" db="EMBL/GenBank/DDBJ databases">
        <title>High-quality chromosome-scale genome assembly of Pensacola bahiagrass (Paspalum notatum Flugge var. saurae).</title>
        <authorList>
            <person name="Vega J.M."/>
            <person name="Podio M."/>
            <person name="Orjuela J."/>
            <person name="Siena L.A."/>
            <person name="Pessino S.C."/>
            <person name="Combes M.C."/>
            <person name="Mariac C."/>
            <person name="Albertini E."/>
            <person name="Pupilli F."/>
            <person name="Ortiz J.P.A."/>
            <person name="Leblanc O."/>
        </authorList>
    </citation>
    <scope>NUCLEOTIDE SEQUENCE [LARGE SCALE GENOMIC DNA]</scope>
    <source>
        <strain evidence="7">R1</strain>
        <tissue evidence="7">Leaf</tissue>
    </source>
</reference>
<dbReference type="Pfam" id="PF04434">
    <property type="entry name" value="SWIM"/>
    <property type="match status" value="1"/>
</dbReference>
<evidence type="ECO:0000256" key="3">
    <source>
        <dbReference type="ARBA" id="ARBA00022833"/>
    </source>
</evidence>
<dbReference type="InterPro" id="IPR006564">
    <property type="entry name" value="Znf_PMZ"/>
</dbReference>
<sequence length="369" mass="43297">MSQQLVFAELKKQLEKKYSIKLSYYVVWDGRQMALEEINGKWDESFEEAFNFKAEVERTNPGSFVQIENAKVGKKMRFTKMFVALKACVDGFLNGECMRHLVKNFQKRYGGLCSKNTYGLACRAYKKQHYEYHYNIMKKASPNAIKWIEDSHKHLWNKWKFSPLCKCDYVTNNIAETFNSWYVIHKGHDNTAEIQGTTQSLKTWRHSVDLDNRTCTCNKWQITGLPCTHALSFINSLRNRSVEDYVDDYYSVAKFKKVYEGVVMPMTDRTQWPRVDMGFKLWPPLLKRSAGRPRTRRIMGVEEGGKIKKQMKCKRCGQFRHMMKTCNETPQKIARPWRRCFLANTSSTTGEEEERGTRPRQPRCDSANV</sequence>
<dbReference type="PANTHER" id="PTHR31973:SF187">
    <property type="entry name" value="MUTATOR TRANSPOSASE MUDRA PROTEIN"/>
    <property type="match status" value="1"/>
</dbReference>
<feature type="domain" description="SWIM-type" evidence="6">
    <location>
        <begin position="206"/>
        <end position="238"/>
    </location>
</feature>
<name>A0AAQ3U077_PASNO</name>
<keyword evidence="2 4" id="KW-0863">Zinc-finger</keyword>
<organism evidence="7 8">
    <name type="scientific">Paspalum notatum var. saurae</name>
    <dbReference type="NCBI Taxonomy" id="547442"/>
    <lineage>
        <taxon>Eukaryota</taxon>
        <taxon>Viridiplantae</taxon>
        <taxon>Streptophyta</taxon>
        <taxon>Embryophyta</taxon>
        <taxon>Tracheophyta</taxon>
        <taxon>Spermatophyta</taxon>
        <taxon>Magnoliopsida</taxon>
        <taxon>Liliopsida</taxon>
        <taxon>Poales</taxon>
        <taxon>Poaceae</taxon>
        <taxon>PACMAD clade</taxon>
        <taxon>Panicoideae</taxon>
        <taxon>Andropogonodae</taxon>
        <taxon>Paspaleae</taxon>
        <taxon>Paspalinae</taxon>
        <taxon>Paspalum</taxon>
    </lineage>
</organism>
<protein>
    <recommendedName>
        <fullName evidence="6">SWIM-type domain-containing protein</fullName>
    </recommendedName>
</protein>
<dbReference type="GO" id="GO:0008270">
    <property type="term" value="F:zinc ion binding"/>
    <property type="evidence" value="ECO:0007669"/>
    <property type="project" value="UniProtKB-KW"/>
</dbReference>
<evidence type="ECO:0000313" key="8">
    <source>
        <dbReference type="Proteomes" id="UP001341281"/>
    </source>
</evidence>
<dbReference type="InterPro" id="IPR007527">
    <property type="entry name" value="Znf_SWIM"/>
</dbReference>
<evidence type="ECO:0000256" key="4">
    <source>
        <dbReference type="PROSITE-ProRule" id="PRU00325"/>
    </source>
</evidence>
<keyword evidence="1" id="KW-0479">Metal-binding</keyword>